<feature type="non-terminal residue" evidence="1">
    <location>
        <position position="1"/>
    </location>
</feature>
<organism evidence="1">
    <name type="scientific">Brassica napus</name>
    <name type="common">Rape</name>
    <dbReference type="NCBI Taxonomy" id="3708"/>
    <lineage>
        <taxon>Eukaryota</taxon>
        <taxon>Viridiplantae</taxon>
        <taxon>Streptophyta</taxon>
        <taxon>Embryophyta</taxon>
        <taxon>Tracheophyta</taxon>
        <taxon>Spermatophyta</taxon>
        <taxon>Magnoliopsida</taxon>
        <taxon>eudicotyledons</taxon>
        <taxon>Gunneridae</taxon>
        <taxon>Pentapetalae</taxon>
        <taxon>rosids</taxon>
        <taxon>malvids</taxon>
        <taxon>Brassicales</taxon>
        <taxon>Brassicaceae</taxon>
        <taxon>Brassiceae</taxon>
        <taxon>Brassica</taxon>
    </lineage>
</organism>
<sequence>EKSKVVELLLPRVLGFRSVATEIVAFPIIGSLCGGEACLDGKASGVGFLGLHCDSFNQTQAEIPVSREASGLGSARGDVYAQASLAGKASPSLTFLPHGNEKKWVIFGALCSPLPVVVRRLGFPSTDIAKLSGVDTNQLEQRCGKAKITKMLSRASSKVPAPFGNATLGQAPASGSASFLYC</sequence>
<proteinExistence type="predicted"/>
<evidence type="ECO:0000313" key="1">
    <source>
        <dbReference type="EMBL" id="CAF2151351.1"/>
    </source>
</evidence>
<accession>A0A816XU66</accession>
<dbReference type="EMBL" id="HG994355">
    <property type="protein sequence ID" value="CAF2151351.1"/>
    <property type="molecule type" value="Genomic_DNA"/>
</dbReference>
<dbReference type="Proteomes" id="UP001295469">
    <property type="component" value="Chromosome A01"/>
</dbReference>
<name>A0A816XU66_BRANA</name>
<reference evidence="1" key="1">
    <citation type="submission" date="2021-01" db="EMBL/GenBank/DDBJ databases">
        <authorList>
            <consortium name="Genoscope - CEA"/>
            <person name="William W."/>
        </authorList>
    </citation>
    <scope>NUCLEOTIDE SEQUENCE</scope>
</reference>
<protein>
    <submittedName>
        <fullName evidence="1">(rape) hypothetical protein</fullName>
    </submittedName>
</protein>
<dbReference type="AlphaFoldDB" id="A0A816XU66"/>
<gene>
    <name evidence="1" type="ORF">DARMORV10_A01P23680.1</name>
</gene>